<organism evidence="7 8">
    <name type="scientific">Lentithecium fluviatile CBS 122367</name>
    <dbReference type="NCBI Taxonomy" id="1168545"/>
    <lineage>
        <taxon>Eukaryota</taxon>
        <taxon>Fungi</taxon>
        <taxon>Dikarya</taxon>
        <taxon>Ascomycota</taxon>
        <taxon>Pezizomycotina</taxon>
        <taxon>Dothideomycetes</taxon>
        <taxon>Pleosporomycetidae</taxon>
        <taxon>Pleosporales</taxon>
        <taxon>Massarineae</taxon>
        <taxon>Lentitheciaceae</taxon>
        <taxon>Lentithecium</taxon>
    </lineage>
</organism>
<dbReference type="Gene3D" id="3.40.50.1820">
    <property type="entry name" value="alpha/beta hydrolase"/>
    <property type="match status" value="1"/>
</dbReference>
<accession>A0A6G1ISM3</accession>
<proteinExistence type="inferred from homology"/>
<dbReference type="Pfam" id="PF03403">
    <property type="entry name" value="PAF-AH_p_II"/>
    <property type="match status" value="1"/>
</dbReference>
<dbReference type="PANTHER" id="PTHR10272">
    <property type="entry name" value="PLATELET-ACTIVATING FACTOR ACETYLHYDROLASE"/>
    <property type="match status" value="1"/>
</dbReference>
<dbReference type="Proteomes" id="UP000799291">
    <property type="component" value="Unassembled WGS sequence"/>
</dbReference>
<reference evidence="7" key="1">
    <citation type="journal article" date="2020" name="Stud. Mycol.">
        <title>101 Dothideomycetes genomes: a test case for predicting lifestyles and emergence of pathogens.</title>
        <authorList>
            <person name="Haridas S."/>
            <person name="Albert R."/>
            <person name="Binder M."/>
            <person name="Bloem J."/>
            <person name="Labutti K."/>
            <person name="Salamov A."/>
            <person name="Andreopoulos B."/>
            <person name="Baker S."/>
            <person name="Barry K."/>
            <person name="Bills G."/>
            <person name="Bluhm B."/>
            <person name="Cannon C."/>
            <person name="Castanera R."/>
            <person name="Culley D."/>
            <person name="Daum C."/>
            <person name="Ezra D."/>
            <person name="Gonzalez J."/>
            <person name="Henrissat B."/>
            <person name="Kuo A."/>
            <person name="Liang C."/>
            <person name="Lipzen A."/>
            <person name="Lutzoni F."/>
            <person name="Magnuson J."/>
            <person name="Mondo S."/>
            <person name="Nolan M."/>
            <person name="Ohm R."/>
            <person name="Pangilinan J."/>
            <person name="Park H.-J."/>
            <person name="Ramirez L."/>
            <person name="Alfaro M."/>
            <person name="Sun H."/>
            <person name="Tritt A."/>
            <person name="Yoshinaga Y."/>
            <person name="Zwiers L.-H."/>
            <person name="Turgeon B."/>
            <person name="Goodwin S."/>
            <person name="Spatafora J."/>
            <person name="Crous P."/>
            <person name="Grigoriev I."/>
        </authorList>
    </citation>
    <scope>NUCLEOTIDE SEQUENCE</scope>
    <source>
        <strain evidence="7">CBS 122367</strain>
    </source>
</reference>
<keyword evidence="8" id="KW-1185">Reference proteome</keyword>
<dbReference type="GO" id="GO:0003847">
    <property type="term" value="F:1-alkyl-2-acetylglycerophosphocholine esterase activity"/>
    <property type="evidence" value="ECO:0007669"/>
    <property type="project" value="UniProtKB-UniRule"/>
</dbReference>
<evidence type="ECO:0000313" key="8">
    <source>
        <dbReference type="Proteomes" id="UP000799291"/>
    </source>
</evidence>
<dbReference type="AlphaFoldDB" id="A0A6G1ISM3"/>
<name>A0A6G1ISM3_9PLEO</name>
<evidence type="ECO:0000313" key="7">
    <source>
        <dbReference type="EMBL" id="KAF2680980.1"/>
    </source>
</evidence>
<dbReference type="SUPFAM" id="SSF53474">
    <property type="entry name" value="alpha/beta-Hydrolases"/>
    <property type="match status" value="1"/>
</dbReference>
<sequence>MAWLTRLNPTPEFPSYTGPYKVGSVDVEIPTSQLEAPGPSDSPCTNLSTVAFRIFYPAREESSQKGVKWIPSPQREYVSAYARFLGAGSAFAQVFSVLPQLLYYVSIPVHHNADVLEPPTKSKRWPVMVFSHGLGGSRNAYSHICGSLASHGVVVVAPDHRDGSSPISFVHVPDEKKPKAIEYKKVAHSASAEVYEARDEQLRIRLMELGLVHDALLKIDDRIPLKNVAEDQKTNGGKDMLTMFARTLNVHEPGAISWVGHSFGAATTVQFVKSVYYRPEPNQPDFRALFTPSRDSSLVRQITPASPVMLLDLWTLPIQSPSTAWLRSKPMPCYQSRAGGSNLLAILSEAFYKWSANFDNTKRILQKPSAADSSLSAQPGPHIFYPISSAHLSQSDFGVLFPWVTTKIFGAKEPERVLKLNARAMLQVLRNLGTEVANTSPPDMESDDAKSLRNGVVHDEKILEIREGSVRDWVNLSTETKSGMTNMEKSPEDAMLEGEALGQVISREERESENQRSNI</sequence>
<dbReference type="PANTHER" id="PTHR10272:SF7">
    <property type="entry name" value="PHOSPHOLIPASE-RELATED"/>
    <property type="match status" value="1"/>
</dbReference>
<evidence type="ECO:0000256" key="5">
    <source>
        <dbReference type="PIRSR" id="PIRSR018169-1"/>
    </source>
</evidence>
<keyword evidence="2 4" id="KW-0442">Lipid degradation</keyword>
<evidence type="ECO:0000256" key="2">
    <source>
        <dbReference type="ARBA" id="ARBA00022963"/>
    </source>
</evidence>
<keyword evidence="3 4" id="KW-0443">Lipid metabolism</keyword>
<evidence type="ECO:0000256" key="3">
    <source>
        <dbReference type="ARBA" id="ARBA00023098"/>
    </source>
</evidence>
<evidence type="ECO:0000256" key="6">
    <source>
        <dbReference type="SAM" id="MobiDB-lite"/>
    </source>
</evidence>
<gene>
    <name evidence="7" type="ORF">K458DRAFT_420907</name>
</gene>
<dbReference type="OrthoDB" id="2363873at2759"/>
<dbReference type="EC" id="3.1.1.47" evidence="4"/>
<feature type="active site" description="Nucleophile" evidence="5">
    <location>
        <position position="262"/>
    </location>
</feature>
<comment type="similarity">
    <text evidence="4">Belongs to the serine esterase family.</text>
</comment>
<dbReference type="PIRSF" id="PIRSF018169">
    <property type="entry name" value="PAF_acetylhydrolase"/>
    <property type="match status" value="1"/>
</dbReference>
<evidence type="ECO:0000256" key="1">
    <source>
        <dbReference type="ARBA" id="ARBA00022801"/>
    </source>
</evidence>
<feature type="region of interest" description="Disordered" evidence="6">
    <location>
        <begin position="483"/>
        <end position="519"/>
    </location>
</feature>
<dbReference type="EMBL" id="MU005593">
    <property type="protein sequence ID" value="KAF2680980.1"/>
    <property type="molecule type" value="Genomic_DNA"/>
</dbReference>
<evidence type="ECO:0000256" key="4">
    <source>
        <dbReference type="PIRNR" id="PIRNR018169"/>
    </source>
</evidence>
<feature type="compositionally biased region" description="Basic and acidic residues" evidence="6">
    <location>
        <begin position="506"/>
        <end position="519"/>
    </location>
</feature>
<protein>
    <recommendedName>
        <fullName evidence="4">Putative phospholipase</fullName>
        <ecNumber evidence="4">3.1.1.47</ecNumber>
    </recommendedName>
</protein>
<comment type="catalytic activity">
    <reaction evidence="4">
        <text>a 1-O-alkyl-2-acetyl-sn-glycero-3-phosphocholine + H2O = a 1-O-alkyl-sn-glycero-3-phosphocholine + acetate + H(+)</text>
        <dbReference type="Rhea" id="RHEA:17777"/>
        <dbReference type="ChEBI" id="CHEBI:15377"/>
        <dbReference type="ChEBI" id="CHEBI:15378"/>
        <dbReference type="ChEBI" id="CHEBI:30089"/>
        <dbReference type="ChEBI" id="CHEBI:30909"/>
        <dbReference type="ChEBI" id="CHEBI:36707"/>
        <dbReference type="EC" id="3.1.1.47"/>
    </reaction>
</comment>
<feature type="active site" description="Charge relay system" evidence="5">
    <location>
        <position position="391"/>
    </location>
</feature>
<dbReference type="InterPro" id="IPR029058">
    <property type="entry name" value="AB_hydrolase_fold"/>
</dbReference>
<dbReference type="InterPro" id="IPR016715">
    <property type="entry name" value="PAF_acetylhydro_eukaryote"/>
</dbReference>
<keyword evidence="1 4" id="KW-0378">Hydrolase</keyword>
<feature type="active site" description="Charge relay system" evidence="5">
    <location>
        <position position="312"/>
    </location>
</feature>
<dbReference type="GO" id="GO:0016042">
    <property type="term" value="P:lipid catabolic process"/>
    <property type="evidence" value="ECO:0007669"/>
    <property type="project" value="UniProtKB-KW"/>
</dbReference>